<feature type="compositionally biased region" description="Polar residues" evidence="1">
    <location>
        <begin position="1"/>
        <end position="10"/>
    </location>
</feature>
<dbReference type="AlphaFoldDB" id="A0A4Y2TCU4"/>
<feature type="region of interest" description="Disordered" evidence="1">
    <location>
        <begin position="1"/>
        <end position="22"/>
    </location>
</feature>
<organism evidence="2 3">
    <name type="scientific">Araneus ventricosus</name>
    <name type="common">Orbweaver spider</name>
    <name type="synonym">Epeira ventricosa</name>
    <dbReference type="NCBI Taxonomy" id="182803"/>
    <lineage>
        <taxon>Eukaryota</taxon>
        <taxon>Metazoa</taxon>
        <taxon>Ecdysozoa</taxon>
        <taxon>Arthropoda</taxon>
        <taxon>Chelicerata</taxon>
        <taxon>Arachnida</taxon>
        <taxon>Araneae</taxon>
        <taxon>Araneomorphae</taxon>
        <taxon>Entelegynae</taxon>
        <taxon>Araneoidea</taxon>
        <taxon>Araneidae</taxon>
        <taxon>Araneus</taxon>
    </lineage>
</organism>
<reference evidence="2 3" key="1">
    <citation type="journal article" date="2019" name="Sci. Rep.">
        <title>Orb-weaving spider Araneus ventricosus genome elucidates the spidroin gene catalogue.</title>
        <authorList>
            <person name="Kono N."/>
            <person name="Nakamura H."/>
            <person name="Ohtoshi R."/>
            <person name="Moran D.A.P."/>
            <person name="Shinohara A."/>
            <person name="Yoshida Y."/>
            <person name="Fujiwara M."/>
            <person name="Mori M."/>
            <person name="Tomita M."/>
            <person name="Arakawa K."/>
        </authorList>
    </citation>
    <scope>NUCLEOTIDE SEQUENCE [LARGE SCALE GENOMIC DNA]</scope>
</reference>
<evidence type="ECO:0000256" key="1">
    <source>
        <dbReference type="SAM" id="MobiDB-lite"/>
    </source>
</evidence>
<keyword evidence="3" id="KW-1185">Reference proteome</keyword>
<proteinExistence type="predicted"/>
<dbReference type="EMBL" id="BGPR01027367">
    <property type="protein sequence ID" value="GBN97800.1"/>
    <property type="molecule type" value="Genomic_DNA"/>
</dbReference>
<sequence>MNKENQQVPGPSSRKVKRPSTSGVAQVVKHLEPLRSLFAIPGTFVRYFLSEIAGSRRRNRDPSIKTDCIDRPSRLSAAVGRVLALRSALRKDGFARARLSVYGLGNASDILGHQSTQNYI</sequence>
<evidence type="ECO:0000313" key="3">
    <source>
        <dbReference type="Proteomes" id="UP000499080"/>
    </source>
</evidence>
<name>A0A4Y2TCU4_ARAVE</name>
<gene>
    <name evidence="2" type="ORF">AVEN_192958_1</name>
</gene>
<comment type="caution">
    <text evidence="2">The sequence shown here is derived from an EMBL/GenBank/DDBJ whole genome shotgun (WGS) entry which is preliminary data.</text>
</comment>
<accession>A0A4Y2TCU4</accession>
<evidence type="ECO:0000313" key="2">
    <source>
        <dbReference type="EMBL" id="GBN97800.1"/>
    </source>
</evidence>
<dbReference type="Proteomes" id="UP000499080">
    <property type="component" value="Unassembled WGS sequence"/>
</dbReference>
<protein>
    <submittedName>
        <fullName evidence="2">Uncharacterized protein</fullName>
    </submittedName>
</protein>